<reference evidence="1 2" key="1">
    <citation type="submission" date="2018-06" db="EMBL/GenBank/DDBJ databases">
        <title>Genomic Encyclopedia of Type Strains, Phase IV (KMG-IV): sequencing the most valuable type-strain genomes for metagenomic binning, comparative biology and taxonomic classification.</title>
        <authorList>
            <person name="Goeker M."/>
        </authorList>
    </citation>
    <scope>NUCLEOTIDE SEQUENCE [LARGE SCALE GENOMIC DNA]</scope>
    <source>
        <strain evidence="1 2">DSM 25532</strain>
    </source>
</reference>
<dbReference type="EMBL" id="QNRR01000014">
    <property type="protein sequence ID" value="RBP37355.1"/>
    <property type="molecule type" value="Genomic_DNA"/>
</dbReference>
<keyword evidence="2" id="KW-1185">Reference proteome</keyword>
<comment type="caution">
    <text evidence="1">The sequence shown here is derived from an EMBL/GenBank/DDBJ whole genome shotgun (WGS) entry which is preliminary data.</text>
</comment>
<protein>
    <submittedName>
        <fullName evidence="1">Uncharacterized protein</fullName>
    </submittedName>
</protein>
<gene>
    <name evidence="1" type="ORF">DES53_11493</name>
</gene>
<dbReference type="AlphaFoldDB" id="A0A366H772"/>
<organism evidence="1 2">
    <name type="scientific">Roseimicrobium gellanilyticum</name>
    <dbReference type="NCBI Taxonomy" id="748857"/>
    <lineage>
        <taxon>Bacteria</taxon>
        <taxon>Pseudomonadati</taxon>
        <taxon>Verrucomicrobiota</taxon>
        <taxon>Verrucomicrobiia</taxon>
        <taxon>Verrucomicrobiales</taxon>
        <taxon>Verrucomicrobiaceae</taxon>
        <taxon>Roseimicrobium</taxon>
    </lineage>
</organism>
<evidence type="ECO:0000313" key="1">
    <source>
        <dbReference type="EMBL" id="RBP37355.1"/>
    </source>
</evidence>
<sequence>MTGWLFSLVHGQNASPQPPVLGVGEFLALEVPKYKVERLTLEATVAKLEEMAKLQTGQGVPSIKVVRYGQTVSTEANPWEERELLTLEVERDSVANILNYIGELTGFVRYADKWQLGLFQVPQLPERSSTASTAPSGSMSIAQFMAFKVPEFQCVNASSAEAVSKLREVVSKASGKRSPVIGVVDYDTDAKRERPPVRPEDIPRVTLDLKDTAAGELLRYIAELSCRSTRFTDSCIGLRDILGLYHPKAVREFRLKEITAVWGKPQKPIAGWLQDILPVPLADVVGVNESTGQVFITCPPEYMRSVLQPPKSEKRK</sequence>
<proteinExistence type="predicted"/>
<dbReference type="Proteomes" id="UP000253426">
    <property type="component" value="Unassembled WGS sequence"/>
</dbReference>
<name>A0A366H772_9BACT</name>
<accession>A0A366H772</accession>
<evidence type="ECO:0000313" key="2">
    <source>
        <dbReference type="Proteomes" id="UP000253426"/>
    </source>
</evidence>